<evidence type="ECO:0000313" key="1">
    <source>
        <dbReference type="EMBL" id="KAK3786424.1"/>
    </source>
</evidence>
<name>A0AAE1AEH8_9GAST</name>
<protein>
    <submittedName>
        <fullName evidence="1">Uncharacterized protein</fullName>
    </submittedName>
</protein>
<organism evidence="1 2">
    <name type="scientific">Elysia crispata</name>
    <name type="common">lettuce slug</name>
    <dbReference type="NCBI Taxonomy" id="231223"/>
    <lineage>
        <taxon>Eukaryota</taxon>
        <taxon>Metazoa</taxon>
        <taxon>Spiralia</taxon>
        <taxon>Lophotrochozoa</taxon>
        <taxon>Mollusca</taxon>
        <taxon>Gastropoda</taxon>
        <taxon>Heterobranchia</taxon>
        <taxon>Euthyneura</taxon>
        <taxon>Panpulmonata</taxon>
        <taxon>Sacoglossa</taxon>
        <taxon>Placobranchoidea</taxon>
        <taxon>Plakobranchidae</taxon>
        <taxon>Elysia</taxon>
    </lineage>
</organism>
<accession>A0AAE1AEH8</accession>
<sequence length="100" mass="11135">MTFDPYGNLIPHLISISSRTTSERESWGAPLPHPRDGAVVVEGPKVRSQVVGGWGRRARFGAQGETPRREIWFQTVSNLHVPRDVLGFLATSRPKPQPHV</sequence>
<proteinExistence type="predicted"/>
<dbReference type="AlphaFoldDB" id="A0AAE1AEH8"/>
<evidence type="ECO:0000313" key="2">
    <source>
        <dbReference type="Proteomes" id="UP001283361"/>
    </source>
</evidence>
<dbReference type="Proteomes" id="UP001283361">
    <property type="component" value="Unassembled WGS sequence"/>
</dbReference>
<comment type="caution">
    <text evidence="1">The sequence shown here is derived from an EMBL/GenBank/DDBJ whole genome shotgun (WGS) entry which is preliminary data.</text>
</comment>
<gene>
    <name evidence="1" type="ORF">RRG08_011740</name>
</gene>
<keyword evidence="2" id="KW-1185">Reference proteome</keyword>
<reference evidence="1" key="1">
    <citation type="journal article" date="2023" name="G3 (Bethesda)">
        <title>A reference genome for the long-term kleptoplast-retaining sea slug Elysia crispata morphotype clarki.</title>
        <authorList>
            <person name="Eastman K.E."/>
            <person name="Pendleton A.L."/>
            <person name="Shaikh M.A."/>
            <person name="Suttiyut T."/>
            <person name="Ogas R."/>
            <person name="Tomko P."/>
            <person name="Gavelis G."/>
            <person name="Widhalm J.R."/>
            <person name="Wisecaver J.H."/>
        </authorList>
    </citation>
    <scope>NUCLEOTIDE SEQUENCE</scope>
    <source>
        <strain evidence="1">ECLA1</strain>
    </source>
</reference>
<dbReference type="EMBL" id="JAWDGP010001968">
    <property type="protein sequence ID" value="KAK3786424.1"/>
    <property type="molecule type" value="Genomic_DNA"/>
</dbReference>